<gene>
    <name evidence="3" type="ORF">A2478_00550</name>
</gene>
<accession>A0A1F5SW20</accession>
<keyword evidence="1" id="KW-1133">Transmembrane helix</keyword>
<comment type="caution">
    <text evidence="3">The sequence shown here is derived from an EMBL/GenBank/DDBJ whole genome shotgun (WGS) entry which is preliminary data.</text>
</comment>
<name>A0A1F5SW20_9BACT</name>
<dbReference type="InterPro" id="IPR013229">
    <property type="entry name" value="PEGA"/>
</dbReference>
<evidence type="ECO:0000313" key="4">
    <source>
        <dbReference type="Proteomes" id="UP000179001"/>
    </source>
</evidence>
<dbReference type="SUPFAM" id="SSF82171">
    <property type="entry name" value="DPP6 N-terminal domain-like"/>
    <property type="match status" value="1"/>
</dbReference>
<organism evidence="3 4">
    <name type="scientific">Candidatus Falkowbacteria bacterium RIFOXYC2_FULL_36_12</name>
    <dbReference type="NCBI Taxonomy" id="1798002"/>
    <lineage>
        <taxon>Bacteria</taxon>
        <taxon>Candidatus Falkowiibacteriota</taxon>
    </lineage>
</organism>
<proteinExistence type="predicted"/>
<reference evidence="3 4" key="1">
    <citation type="journal article" date="2016" name="Nat. Commun.">
        <title>Thousands of microbial genomes shed light on interconnected biogeochemical processes in an aquifer system.</title>
        <authorList>
            <person name="Anantharaman K."/>
            <person name="Brown C.T."/>
            <person name="Hug L.A."/>
            <person name="Sharon I."/>
            <person name="Castelle C.J."/>
            <person name="Probst A.J."/>
            <person name="Thomas B.C."/>
            <person name="Singh A."/>
            <person name="Wilkins M.J."/>
            <person name="Karaoz U."/>
            <person name="Brodie E.L."/>
            <person name="Williams K.H."/>
            <person name="Hubbard S.S."/>
            <person name="Banfield J.F."/>
        </authorList>
    </citation>
    <scope>NUCLEOTIDE SEQUENCE [LARGE SCALE GENOMIC DNA]</scope>
</reference>
<sequence>MNIHSRRFLAGFFILIFIIIAPLLILYTAGYRYSIKKQRLTSAGSLVIETEPRDATVYLSNHDKSYKTPARINDLTSNDYQITITKDGYYNWNKTLKIESQQTTFAENIILFSKASATPILQNISGNIYPDHQHQNIIFTQDSTLKIYNIETNKILTIKQLEDNQIVQDINWSINNNYFLIQLHDNDIIQHIVANKNNPTNTITIENYLQDIKNPVVKFNRTNDDRLLILNQNNLYGAKINLSSLEISTFYSFPKDLLISDYLVYKDQIFFLEKTSDKQYLKKIVPTNKNNDKNNRIQLSSSEYQLIDFIDNKIFLKDFTKNTTFIINSGLDNVLFEQNDLIQYDFNAKSKKLAMTTPSEINVVDFNNYPFNVITVIRVSNGLQKTFWYFDPNYLIFQENNQLKTIELDERDQRHIITLSPENTSDFFLDSTGKFLSLLTSNSTFEKLILIQ</sequence>
<evidence type="ECO:0000313" key="3">
    <source>
        <dbReference type="EMBL" id="OGF30924.1"/>
    </source>
</evidence>
<dbReference type="AlphaFoldDB" id="A0A1F5SW20"/>
<feature type="transmembrane region" description="Helical" evidence="1">
    <location>
        <begin position="12"/>
        <end position="33"/>
    </location>
</feature>
<dbReference type="Proteomes" id="UP000179001">
    <property type="component" value="Unassembled WGS sequence"/>
</dbReference>
<evidence type="ECO:0000259" key="2">
    <source>
        <dbReference type="Pfam" id="PF08308"/>
    </source>
</evidence>
<keyword evidence="1" id="KW-0472">Membrane</keyword>
<dbReference type="EMBL" id="MFGJ01000008">
    <property type="protein sequence ID" value="OGF30924.1"/>
    <property type="molecule type" value="Genomic_DNA"/>
</dbReference>
<keyword evidence="1" id="KW-0812">Transmembrane</keyword>
<protein>
    <recommendedName>
        <fullName evidence="2">PEGA domain-containing protein</fullName>
    </recommendedName>
</protein>
<evidence type="ECO:0000256" key="1">
    <source>
        <dbReference type="SAM" id="Phobius"/>
    </source>
</evidence>
<dbReference type="Pfam" id="PF08308">
    <property type="entry name" value="PEGA"/>
    <property type="match status" value="1"/>
</dbReference>
<feature type="domain" description="PEGA" evidence="2">
    <location>
        <begin position="44"/>
        <end position="104"/>
    </location>
</feature>
<dbReference type="STRING" id="1798002.A2478_00550"/>